<feature type="compositionally biased region" description="Acidic residues" evidence="2">
    <location>
        <begin position="336"/>
        <end position="352"/>
    </location>
</feature>
<feature type="compositionally biased region" description="Pro residues" evidence="2">
    <location>
        <begin position="198"/>
        <end position="210"/>
    </location>
</feature>
<accession>A0A914EGX5</accession>
<name>A0A914EGX5_9BILA</name>
<feature type="compositionally biased region" description="Polar residues" evidence="2">
    <location>
        <begin position="187"/>
        <end position="197"/>
    </location>
</feature>
<organism evidence="3 4">
    <name type="scientific">Acrobeloides nanus</name>
    <dbReference type="NCBI Taxonomy" id="290746"/>
    <lineage>
        <taxon>Eukaryota</taxon>
        <taxon>Metazoa</taxon>
        <taxon>Ecdysozoa</taxon>
        <taxon>Nematoda</taxon>
        <taxon>Chromadorea</taxon>
        <taxon>Rhabditida</taxon>
        <taxon>Tylenchina</taxon>
        <taxon>Cephalobomorpha</taxon>
        <taxon>Cephaloboidea</taxon>
        <taxon>Cephalobidae</taxon>
        <taxon>Acrobeloides</taxon>
    </lineage>
</organism>
<sequence>MQAIVQGEKKTSLFINALIAYTNNRTQDLIHLFGRKFEQAKQLIDRFWGSLFQATKPVLKPKKRNSKPIETGSAFNGHNFNDIQQAMEEDDDSVFMRSPKKLPIRYRFSRPNSQNTTSDDEGCLCTLSDEEKLSVASTAESSRLRHLEMELIELRKQMATLLANQGVAAVAPPLLNAGISDANTKRSTVANTRTASTAPPPPPPPPPPPVFLKSHSGIPTIKANDLQQVKLNHLASGDRQRPSSENKPASRKMAPSLTEVLKELNTVQLKKLPKSPGGTPLVRSLSAASPAAANKQRVILNSVNREHFQSSCDQGSFLADALRNKFKNVRLSESFNEQENDCSTDEEDLWNE</sequence>
<evidence type="ECO:0000313" key="3">
    <source>
        <dbReference type="Proteomes" id="UP000887540"/>
    </source>
</evidence>
<keyword evidence="3" id="KW-1185">Reference proteome</keyword>
<feature type="region of interest" description="Disordered" evidence="2">
    <location>
        <begin position="234"/>
        <end position="253"/>
    </location>
</feature>
<dbReference type="Pfam" id="PF05308">
    <property type="entry name" value="Mito_fiss_reg"/>
    <property type="match status" value="1"/>
</dbReference>
<dbReference type="WBParaSite" id="ACRNAN_scaffold7794.g22648.t1">
    <property type="protein sequence ID" value="ACRNAN_scaffold7794.g22648.t1"/>
    <property type="gene ID" value="ACRNAN_scaffold7794.g22648"/>
</dbReference>
<dbReference type="PANTHER" id="PTHR14215">
    <property type="entry name" value="PROTEIN OF UNKNOWN FUNCTION DUF729"/>
    <property type="match status" value="1"/>
</dbReference>
<dbReference type="PANTHER" id="PTHR14215:SF0">
    <property type="entry name" value="WH2 DOMAIN-CONTAINING PROTEIN"/>
    <property type="match status" value="1"/>
</dbReference>
<dbReference type="InterPro" id="IPR007972">
    <property type="entry name" value="Mtfr1"/>
</dbReference>
<feature type="region of interest" description="Disordered" evidence="2">
    <location>
        <begin position="333"/>
        <end position="352"/>
    </location>
</feature>
<feature type="region of interest" description="Disordered" evidence="2">
    <location>
        <begin position="187"/>
        <end position="216"/>
    </location>
</feature>
<proteinExistence type="inferred from homology"/>
<evidence type="ECO:0000313" key="4">
    <source>
        <dbReference type="WBParaSite" id="ACRNAN_scaffold7794.g22648.t1"/>
    </source>
</evidence>
<comment type="similarity">
    <text evidence="1">Belongs to the MTFR1 family.</text>
</comment>
<protein>
    <submittedName>
        <fullName evidence="4">Uncharacterized protein</fullName>
    </submittedName>
</protein>
<evidence type="ECO:0000256" key="1">
    <source>
        <dbReference type="ARBA" id="ARBA00005807"/>
    </source>
</evidence>
<reference evidence="4" key="1">
    <citation type="submission" date="2022-11" db="UniProtKB">
        <authorList>
            <consortium name="WormBaseParasite"/>
        </authorList>
    </citation>
    <scope>IDENTIFICATION</scope>
</reference>
<evidence type="ECO:0000256" key="2">
    <source>
        <dbReference type="SAM" id="MobiDB-lite"/>
    </source>
</evidence>
<dbReference type="Proteomes" id="UP000887540">
    <property type="component" value="Unplaced"/>
</dbReference>
<dbReference type="AlphaFoldDB" id="A0A914EGX5"/>
<dbReference type="SUPFAM" id="SSF101447">
    <property type="entry name" value="Formin homology 2 domain (FH2 domain)"/>
    <property type="match status" value="1"/>
</dbReference>